<name>B8I1P9_RUMCH</name>
<evidence type="ECO:0000256" key="4">
    <source>
        <dbReference type="ARBA" id="ARBA00023136"/>
    </source>
</evidence>
<evidence type="ECO:0000313" key="8">
    <source>
        <dbReference type="EMBL" id="ACL77684.1"/>
    </source>
</evidence>
<evidence type="ECO:0000256" key="3">
    <source>
        <dbReference type="ARBA" id="ARBA00022692"/>
    </source>
</evidence>
<accession>B8I1P9</accession>
<reference evidence="8 9" key="1">
    <citation type="submission" date="2009-01" db="EMBL/GenBank/DDBJ databases">
        <title>Complete sequence of Clostridium cellulolyticum H10.</title>
        <authorList>
            <consortium name="US DOE Joint Genome Institute"/>
            <person name="Lucas S."/>
            <person name="Copeland A."/>
            <person name="Lapidus A."/>
            <person name="Glavina del Rio T."/>
            <person name="Dalin E."/>
            <person name="Tice H."/>
            <person name="Bruce D."/>
            <person name="Goodwin L."/>
            <person name="Pitluck S."/>
            <person name="Chertkov O."/>
            <person name="Saunders E."/>
            <person name="Brettin T."/>
            <person name="Detter J.C."/>
            <person name="Han C."/>
            <person name="Larimer F."/>
            <person name="Land M."/>
            <person name="Hauser L."/>
            <person name="Kyrpides N."/>
            <person name="Ivanova N."/>
            <person name="Zhou J."/>
            <person name="Richardson P."/>
        </authorList>
    </citation>
    <scope>NUCLEOTIDE SEQUENCE [LARGE SCALE GENOMIC DNA]</scope>
    <source>
        <strain evidence="9">ATCC 35319 / DSM 5812 / JCM 6584 / H10</strain>
    </source>
</reference>
<dbReference type="Gene3D" id="1.20.1600.10">
    <property type="entry name" value="Outer membrane efflux proteins (OEP)"/>
    <property type="match status" value="1"/>
</dbReference>
<feature type="chain" id="PRO_5002871260" evidence="7">
    <location>
        <begin position="24"/>
        <end position="414"/>
    </location>
</feature>
<dbReference type="GO" id="GO:0015562">
    <property type="term" value="F:efflux transmembrane transporter activity"/>
    <property type="evidence" value="ECO:0007669"/>
    <property type="project" value="InterPro"/>
</dbReference>
<dbReference type="InterPro" id="IPR051906">
    <property type="entry name" value="TolC-like"/>
</dbReference>
<dbReference type="PANTHER" id="PTHR30026">
    <property type="entry name" value="OUTER MEMBRANE PROTEIN TOLC"/>
    <property type="match status" value="1"/>
</dbReference>
<dbReference type="SUPFAM" id="SSF56954">
    <property type="entry name" value="Outer membrane efflux proteins (OEP)"/>
    <property type="match status" value="1"/>
</dbReference>
<evidence type="ECO:0000256" key="7">
    <source>
        <dbReference type="SAM" id="SignalP"/>
    </source>
</evidence>
<keyword evidence="5" id="KW-0998">Cell outer membrane</keyword>
<keyword evidence="7" id="KW-0732">Signal</keyword>
<evidence type="ECO:0000256" key="6">
    <source>
        <dbReference type="SAM" id="Coils"/>
    </source>
</evidence>
<organism evidence="8 9">
    <name type="scientific">Ruminiclostridium cellulolyticum (strain ATCC 35319 / DSM 5812 / JCM 6584 / H10)</name>
    <name type="common">Clostridium cellulolyticum</name>
    <dbReference type="NCBI Taxonomy" id="394503"/>
    <lineage>
        <taxon>Bacteria</taxon>
        <taxon>Bacillati</taxon>
        <taxon>Bacillota</taxon>
        <taxon>Clostridia</taxon>
        <taxon>Eubacteriales</taxon>
        <taxon>Oscillospiraceae</taxon>
        <taxon>Ruminiclostridium</taxon>
    </lineage>
</organism>
<dbReference type="eggNOG" id="COG1538">
    <property type="taxonomic scope" value="Bacteria"/>
</dbReference>
<evidence type="ECO:0000256" key="1">
    <source>
        <dbReference type="ARBA" id="ARBA00004442"/>
    </source>
</evidence>
<keyword evidence="4" id="KW-0472">Membrane</keyword>
<proteinExistence type="predicted"/>
<keyword evidence="6" id="KW-0175">Coiled coil</keyword>
<dbReference type="Proteomes" id="UP000001349">
    <property type="component" value="Chromosome"/>
</dbReference>
<dbReference type="PANTHER" id="PTHR30026:SF20">
    <property type="entry name" value="OUTER MEMBRANE PROTEIN TOLC"/>
    <property type="match status" value="1"/>
</dbReference>
<dbReference type="EMBL" id="CP001348">
    <property type="protein sequence ID" value="ACL77684.1"/>
    <property type="molecule type" value="Genomic_DNA"/>
</dbReference>
<dbReference type="STRING" id="394503.Ccel_3396"/>
<dbReference type="OrthoDB" id="1737316at2"/>
<feature type="signal peptide" evidence="7">
    <location>
        <begin position="1"/>
        <end position="23"/>
    </location>
</feature>
<dbReference type="AlphaFoldDB" id="B8I1P9"/>
<dbReference type="GO" id="GO:0009279">
    <property type="term" value="C:cell outer membrane"/>
    <property type="evidence" value="ECO:0007669"/>
    <property type="project" value="UniProtKB-SubCell"/>
</dbReference>
<dbReference type="HOGENOM" id="CLU_663430_0_0_9"/>
<dbReference type="GO" id="GO:1990281">
    <property type="term" value="C:efflux pump complex"/>
    <property type="evidence" value="ECO:0007669"/>
    <property type="project" value="TreeGrafter"/>
</dbReference>
<evidence type="ECO:0000256" key="2">
    <source>
        <dbReference type="ARBA" id="ARBA00022452"/>
    </source>
</evidence>
<evidence type="ECO:0000313" key="9">
    <source>
        <dbReference type="Proteomes" id="UP000001349"/>
    </source>
</evidence>
<dbReference type="KEGG" id="cce:Ccel_3396"/>
<comment type="subcellular location">
    <subcellularLocation>
        <location evidence="1">Cell outer membrane</location>
    </subcellularLocation>
</comment>
<keyword evidence="3" id="KW-0812">Transmembrane</keyword>
<gene>
    <name evidence="8" type="ordered locus">Ccel_3396</name>
</gene>
<keyword evidence="9" id="KW-1185">Reference proteome</keyword>
<keyword evidence="2" id="KW-1134">Transmembrane beta strand</keyword>
<evidence type="ECO:0000256" key="5">
    <source>
        <dbReference type="ARBA" id="ARBA00023237"/>
    </source>
</evidence>
<feature type="coiled-coil region" evidence="6">
    <location>
        <begin position="316"/>
        <end position="347"/>
    </location>
</feature>
<dbReference type="GO" id="GO:0015288">
    <property type="term" value="F:porin activity"/>
    <property type="evidence" value="ECO:0007669"/>
    <property type="project" value="TreeGrafter"/>
</dbReference>
<protein>
    <submittedName>
        <fullName evidence="8">Outer membrane protein-like protein</fullName>
    </submittedName>
</protein>
<sequence length="414" mass="47985" precursor="true">MYKKIILIILLFSVTFSSVNIYAQEKSTTTLNLKDATQLAVKNSRQLTRLGKTIKDLRRKYEGSYAVDVLNTDRYVMVDRLNELYAKLTSQKLMSLNEQGELLMLYTVLNDTEAVKNIKLEPYINSKDFPDAAACAAIVKSCLNKELTYLSIEDSIRQAFDSILSLKQGIYITQKSYELQKQRFNKAEKDLKNGTISEIDRLTIETEYKKQGLELKKLKRTLQNLEMSFKRQLGISLDTDIALVPYKSNPVYRIDKYENYLERALMNRYEITSLKMDLKAAEIQLYTFNLIYSFEFSTSELDLYKRNMELQIPGINNEIKEKQVAVEQELKRAYADLVDKRKTMENSKLSLETKKKSFEASKVLYKAGTLSSLDYNTAGVSVEMAQNDYDTKVREFDYSVYKFKNSYNIGPSYK</sequence>
<dbReference type="RefSeq" id="WP_015926736.1">
    <property type="nucleotide sequence ID" value="NC_011898.1"/>
</dbReference>